<protein>
    <submittedName>
        <fullName evidence="1">Uncharacterized protein</fullName>
    </submittedName>
</protein>
<sequence>MSKLPFILCFICYIYAQDSTLQWQSVDCKESDNMLIKSYGFIPECMDKDCKMSLCQGGLQNAQKAYINSSNISYAYRQWYQQDRHIPQMPYNLPLINTNIALYKDIAITPHIRYIWKDSKRLIIEEESECSEVNGTYPIGRYIILQQIGDKILIMQFSNQIC</sequence>
<name>A0A3D8I657_9HELI</name>
<dbReference type="OrthoDB" id="9917736at2"/>
<evidence type="ECO:0000313" key="2">
    <source>
        <dbReference type="Proteomes" id="UP000256379"/>
    </source>
</evidence>
<dbReference type="AlphaFoldDB" id="A0A3D8I657"/>
<accession>A0A3D8I657</accession>
<dbReference type="RefSeq" id="WP_115543940.1">
    <property type="nucleotide sequence ID" value="NZ_NXLQ01000081.1"/>
</dbReference>
<evidence type="ECO:0000313" key="1">
    <source>
        <dbReference type="EMBL" id="RDU60639.1"/>
    </source>
</evidence>
<reference evidence="1 2" key="1">
    <citation type="submission" date="2018-04" db="EMBL/GenBank/DDBJ databases">
        <title>Novel Campyloabacter and Helicobacter Species and Strains.</title>
        <authorList>
            <person name="Mannion A.J."/>
            <person name="Shen Z."/>
            <person name="Fox J.G."/>
        </authorList>
    </citation>
    <scope>NUCLEOTIDE SEQUENCE [LARGE SCALE GENOMIC DNA]</scope>
    <source>
        <strain evidence="1 2">MIT 17-337</strain>
    </source>
</reference>
<dbReference type="Proteomes" id="UP000256379">
    <property type="component" value="Unassembled WGS sequence"/>
</dbReference>
<organism evidence="1 2">
    <name type="scientific">Helicobacter didelphidarum</name>
    <dbReference type="NCBI Taxonomy" id="2040648"/>
    <lineage>
        <taxon>Bacteria</taxon>
        <taxon>Pseudomonadati</taxon>
        <taxon>Campylobacterota</taxon>
        <taxon>Epsilonproteobacteria</taxon>
        <taxon>Campylobacterales</taxon>
        <taxon>Helicobacteraceae</taxon>
        <taxon>Helicobacter</taxon>
    </lineage>
</organism>
<gene>
    <name evidence="1" type="ORF">CQA53_10710</name>
</gene>
<keyword evidence="2" id="KW-1185">Reference proteome</keyword>
<dbReference type="EMBL" id="NXLQ01000081">
    <property type="protein sequence ID" value="RDU60639.1"/>
    <property type="molecule type" value="Genomic_DNA"/>
</dbReference>
<comment type="caution">
    <text evidence="1">The sequence shown here is derived from an EMBL/GenBank/DDBJ whole genome shotgun (WGS) entry which is preliminary data.</text>
</comment>
<proteinExistence type="predicted"/>